<dbReference type="InterPro" id="IPR013538">
    <property type="entry name" value="ASHA1/2-like_C"/>
</dbReference>
<dbReference type="eggNOG" id="COG3832">
    <property type="taxonomic scope" value="Bacteria"/>
</dbReference>
<dbReference type="STRING" id="1121899.GCA_000430025_00159"/>
<accession>A0A0A2MPN7</accession>
<dbReference type="Pfam" id="PF08327">
    <property type="entry name" value="AHSA1"/>
    <property type="match status" value="1"/>
</dbReference>
<keyword evidence="4" id="KW-1185">Reference proteome</keyword>
<dbReference type="EMBL" id="JRLW01000003">
    <property type="protein sequence ID" value="KGO90210.1"/>
    <property type="molecule type" value="Genomic_DNA"/>
</dbReference>
<dbReference type="RefSeq" id="WP_026981193.1">
    <property type="nucleotide sequence ID" value="NZ_JRLW01000003.1"/>
</dbReference>
<dbReference type="OrthoDB" id="2355173at2"/>
<organism evidence="3 4">
    <name type="scientific">Flavobacterium suncheonense GH29-5 = DSM 17707</name>
    <dbReference type="NCBI Taxonomy" id="1121899"/>
    <lineage>
        <taxon>Bacteria</taxon>
        <taxon>Pseudomonadati</taxon>
        <taxon>Bacteroidota</taxon>
        <taxon>Flavobacteriia</taxon>
        <taxon>Flavobacteriales</taxon>
        <taxon>Flavobacteriaceae</taxon>
        <taxon>Flavobacterium</taxon>
    </lineage>
</organism>
<comment type="caution">
    <text evidence="3">The sequence shown here is derived from an EMBL/GenBank/DDBJ whole genome shotgun (WGS) entry which is preliminary data.</text>
</comment>
<evidence type="ECO:0000313" key="4">
    <source>
        <dbReference type="Proteomes" id="UP000030121"/>
    </source>
</evidence>
<dbReference type="Gene3D" id="3.30.530.20">
    <property type="match status" value="1"/>
</dbReference>
<comment type="similarity">
    <text evidence="1">Belongs to the AHA1 family.</text>
</comment>
<dbReference type="InterPro" id="IPR023393">
    <property type="entry name" value="START-like_dom_sf"/>
</dbReference>
<dbReference type="Proteomes" id="UP000030121">
    <property type="component" value="Unassembled WGS sequence"/>
</dbReference>
<evidence type="ECO:0000256" key="1">
    <source>
        <dbReference type="ARBA" id="ARBA00006817"/>
    </source>
</evidence>
<dbReference type="AlphaFoldDB" id="A0A0A2MPN7"/>
<evidence type="ECO:0000313" key="3">
    <source>
        <dbReference type="EMBL" id="KGO90210.1"/>
    </source>
</evidence>
<reference evidence="3 4" key="1">
    <citation type="submission" date="2013-09" db="EMBL/GenBank/DDBJ databases">
        <authorList>
            <person name="Zeng Z."/>
            <person name="Chen C."/>
        </authorList>
    </citation>
    <scope>NUCLEOTIDE SEQUENCE [LARGE SCALE GENOMIC DNA]</scope>
    <source>
        <strain evidence="3 4">GH29-5</strain>
    </source>
</reference>
<evidence type="ECO:0000259" key="2">
    <source>
        <dbReference type="Pfam" id="PF08327"/>
    </source>
</evidence>
<sequence length="144" mass="16803">MEKITFTTTINAPKEKIWKTLWEDATYRKWTAVFSEGSRAVSDWKEGSKVHFLNENNDGMYSIIDKCVTNECMHFKHLGNIKNGQEQPQDETTENWSGSMENYNLTETQNGTQLNVEMDIIAEYKDYFTEKFPLALEKVKELSE</sequence>
<proteinExistence type="inferred from homology"/>
<feature type="domain" description="Activator of Hsp90 ATPase homologue 1/2-like C-terminal" evidence="2">
    <location>
        <begin position="11"/>
        <end position="123"/>
    </location>
</feature>
<dbReference type="SUPFAM" id="SSF55961">
    <property type="entry name" value="Bet v1-like"/>
    <property type="match status" value="1"/>
</dbReference>
<name>A0A0A2MPN7_9FLAO</name>
<protein>
    <submittedName>
        <fullName evidence="3">ATPase</fullName>
    </submittedName>
</protein>
<gene>
    <name evidence="3" type="ORF">Q764_03895</name>
</gene>